<reference evidence="10" key="1">
    <citation type="submission" date="2020-10" db="EMBL/GenBank/DDBJ databases">
        <authorList>
            <person name="Gilroy R."/>
        </authorList>
    </citation>
    <scope>NUCLEOTIDE SEQUENCE</scope>
    <source>
        <strain evidence="10">ChiHjej12B11-29160</strain>
    </source>
</reference>
<evidence type="ECO:0000313" key="10">
    <source>
        <dbReference type="EMBL" id="HIU23741.1"/>
    </source>
</evidence>
<dbReference type="PANTHER" id="PTHR11670">
    <property type="entry name" value="ACONITASE/IRON-RESPONSIVE ELEMENT FAMILY MEMBER"/>
    <property type="match status" value="1"/>
</dbReference>
<dbReference type="CDD" id="cd01580">
    <property type="entry name" value="AcnA_IRP_Swivel"/>
    <property type="match status" value="1"/>
</dbReference>
<evidence type="ECO:0000256" key="6">
    <source>
        <dbReference type="ARBA" id="ARBA00023239"/>
    </source>
</evidence>
<dbReference type="Gene3D" id="6.10.190.10">
    <property type="match status" value="1"/>
</dbReference>
<evidence type="ECO:0000259" key="8">
    <source>
        <dbReference type="Pfam" id="PF00330"/>
    </source>
</evidence>
<dbReference type="InterPro" id="IPR001030">
    <property type="entry name" value="Acoase/IPM_deHydtase_lsu_aba"/>
</dbReference>
<comment type="caution">
    <text evidence="10">The sequence shown here is derived from an EMBL/GenBank/DDBJ whole genome shotgun (WGS) entry which is preliminary data.</text>
</comment>
<proteinExistence type="inferred from homology"/>
<dbReference type="InterPro" id="IPR044137">
    <property type="entry name" value="AcnA_IRP_Swivel"/>
</dbReference>
<evidence type="ECO:0000256" key="4">
    <source>
        <dbReference type="ARBA" id="ARBA00023004"/>
    </source>
</evidence>
<keyword evidence="7" id="KW-0004">4Fe-4S</keyword>
<dbReference type="InterPro" id="IPR036008">
    <property type="entry name" value="Aconitase_4Fe-4S_dom"/>
</dbReference>
<dbReference type="Pfam" id="PF00330">
    <property type="entry name" value="Aconitase"/>
    <property type="match status" value="1"/>
</dbReference>
<dbReference type="InterPro" id="IPR015931">
    <property type="entry name" value="Acnase/IPM_dHydase_lsu_aba_1/3"/>
</dbReference>
<keyword evidence="6 7" id="KW-0456">Lyase</keyword>
<dbReference type="InterPro" id="IPR000573">
    <property type="entry name" value="AconitaseA/IPMdHydase_ssu_swvl"/>
</dbReference>
<protein>
    <recommendedName>
        <fullName evidence="7">Aconitate hydratase</fullName>
        <shortName evidence="7">Aconitase</shortName>
        <ecNumber evidence="7">4.2.1.3</ecNumber>
    </recommendedName>
</protein>
<keyword evidence="5 7" id="KW-0411">Iron-sulfur</keyword>
<dbReference type="InterPro" id="IPR015928">
    <property type="entry name" value="Aconitase/3IPM_dehydase_swvl"/>
</dbReference>
<comment type="catalytic activity">
    <reaction evidence="7">
        <text>citrate = D-threo-isocitrate</text>
        <dbReference type="Rhea" id="RHEA:10336"/>
        <dbReference type="ChEBI" id="CHEBI:15562"/>
        <dbReference type="ChEBI" id="CHEBI:16947"/>
        <dbReference type="EC" id="4.2.1.3"/>
    </reaction>
</comment>
<keyword evidence="3" id="KW-0479">Metal-binding</keyword>
<accession>A0A9D1HWA6</accession>
<dbReference type="Proteomes" id="UP000824078">
    <property type="component" value="Unassembled WGS sequence"/>
</dbReference>
<dbReference type="SUPFAM" id="SSF53732">
    <property type="entry name" value="Aconitase iron-sulfur domain"/>
    <property type="match status" value="1"/>
</dbReference>
<dbReference type="NCBIfam" id="NF006757">
    <property type="entry name" value="PRK09277.1"/>
    <property type="match status" value="1"/>
</dbReference>
<dbReference type="SUPFAM" id="SSF52016">
    <property type="entry name" value="LeuD/IlvD-like"/>
    <property type="match status" value="1"/>
</dbReference>
<comment type="cofactor">
    <cofactor evidence="1">
        <name>[4Fe-4S] cluster</name>
        <dbReference type="ChEBI" id="CHEBI:49883"/>
    </cofactor>
</comment>
<feature type="domain" description="Aconitase A/isopropylmalate dehydratase small subunit swivel" evidence="9">
    <location>
        <begin position="691"/>
        <end position="819"/>
    </location>
</feature>
<reference evidence="10" key="2">
    <citation type="journal article" date="2021" name="PeerJ">
        <title>Extensive microbial diversity within the chicken gut microbiome revealed by metagenomics and culture.</title>
        <authorList>
            <person name="Gilroy R."/>
            <person name="Ravi A."/>
            <person name="Getino M."/>
            <person name="Pursley I."/>
            <person name="Horton D.L."/>
            <person name="Alikhan N.F."/>
            <person name="Baker D."/>
            <person name="Gharbi K."/>
            <person name="Hall N."/>
            <person name="Watson M."/>
            <person name="Adriaenssens E.M."/>
            <person name="Foster-Nyarko E."/>
            <person name="Jarju S."/>
            <person name="Secka A."/>
            <person name="Antonio M."/>
            <person name="Oren A."/>
            <person name="Chaudhuri R.R."/>
            <person name="La Ragione R."/>
            <person name="Hildebrand F."/>
            <person name="Pallen M.J."/>
        </authorList>
    </citation>
    <scope>NUCLEOTIDE SEQUENCE</scope>
    <source>
        <strain evidence="10">ChiHjej12B11-29160</strain>
    </source>
</reference>
<evidence type="ECO:0000256" key="5">
    <source>
        <dbReference type="ARBA" id="ARBA00023014"/>
    </source>
</evidence>
<name>A0A9D1HWA6_9ACTN</name>
<dbReference type="NCBIfam" id="NF009520">
    <property type="entry name" value="PRK12881.1"/>
    <property type="match status" value="1"/>
</dbReference>
<dbReference type="InterPro" id="IPR006249">
    <property type="entry name" value="Aconitase/IRP2"/>
</dbReference>
<gene>
    <name evidence="10" type="primary">acnA</name>
    <name evidence="10" type="ORF">IAD17_02305</name>
</gene>
<dbReference type="AlphaFoldDB" id="A0A9D1HWA6"/>
<evidence type="ECO:0000256" key="3">
    <source>
        <dbReference type="ARBA" id="ARBA00022723"/>
    </source>
</evidence>
<evidence type="ECO:0000313" key="11">
    <source>
        <dbReference type="Proteomes" id="UP000824078"/>
    </source>
</evidence>
<dbReference type="FunFam" id="3.20.19.10:FF:000001">
    <property type="entry name" value="Aconitate hydratase"/>
    <property type="match status" value="1"/>
</dbReference>
<dbReference type="GO" id="GO:0046872">
    <property type="term" value="F:metal ion binding"/>
    <property type="evidence" value="ECO:0007669"/>
    <property type="project" value="UniProtKB-KW"/>
</dbReference>
<keyword evidence="4 7" id="KW-0408">Iron</keyword>
<evidence type="ECO:0000256" key="7">
    <source>
        <dbReference type="RuleBase" id="RU361275"/>
    </source>
</evidence>
<evidence type="ECO:0000256" key="1">
    <source>
        <dbReference type="ARBA" id="ARBA00001966"/>
    </source>
</evidence>
<dbReference type="GO" id="GO:0003994">
    <property type="term" value="F:aconitate hydratase activity"/>
    <property type="evidence" value="ECO:0007669"/>
    <property type="project" value="UniProtKB-EC"/>
</dbReference>
<sequence length="896" mass="95509">MADNAFEEAVRRARKGCWVEHGSLRRLVYDVSQIPGAETIPRSLVVLLENVVRRASNDEEAIQNAERIVNAGLAGKQGGEIEFMPARVLFQDFTGVPVFVDFAAMRDAMVARGGDPTRVNPHIPCTLVVDHSVAADCTGTPDAAEKNRQIEAQRNHERFAFLKWASRSFDNVRIVPPGVGICHQLNVERFCDVVGKDALATSDAEVACFDTLVGTDSHTTTANGLGVLGWGVGGIEAEAAALGQPITMLVPAVVGLHLTGELPAGTSGMDLALTVAQLLRSEGVVGCFVEVCGPGVAKLSATQRCCVANMTPEYGSTCTLFPTDEVALSYLSLVGRNADEIAFAQSFLAMQGVWGSGGNRHYARMIELDLSTVEPSLAGPSRPHDRLPISALKKQFRKAAKEHGYRSLDQTFAVTCGDTTYDLGHGTIAIAAVTSCTTATDPAMMVAAGLVAKKAVSYGLQAKPWVKRVLAPGSHATQELLEHAGLSDDLAHIGFVNCGYGCMSCIGNSGPILPCLKEHASDMELTSVLSGNRNFEGRISPDVAQNYLCQPALVVAYALVGTVDVDLSEQPVGISSDGTPVMLSDIMPTDDEIQAVLDEYLNPLLFSETSNGLLRGDKAWESIEVGEVGTSATFAWDENSTYVRRAPYFEIAHPQTELSVENARCLAFLGDFVTTDHISPAGTIALDSPAARYLEEHGVAPQDFNTYGSRRGNHEVMARGTFANVRLANQLVAPRLGGWTRDLLDGAEKSIFDAAEHYRCEKTPLVVVAGKMYGSGSSRDWAGKGPLLLGVRAVLAESFERIHRSNLIGMGILPLELPQGATATSLGLDGTETYSFGPVDLSAGLPASRTTVVTAEHADGTSIRFECVVRVDTPTEGAYLAAGGILPYVLSQLERA</sequence>
<dbReference type="Pfam" id="PF00694">
    <property type="entry name" value="Aconitase_C"/>
    <property type="match status" value="1"/>
</dbReference>
<organism evidence="10 11">
    <name type="scientific">Candidatus Coprovicinus avistercoris</name>
    <dbReference type="NCBI Taxonomy" id="2840754"/>
    <lineage>
        <taxon>Bacteria</taxon>
        <taxon>Bacillati</taxon>
        <taxon>Actinomycetota</taxon>
        <taxon>Coriobacteriia</taxon>
        <taxon>Coriobacteriales</taxon>
        <taxon>Coriobacteriaceae</taxon>
        <taxon>Coriobacteriaceae incertae sedis</taxon>
        <taxon>Candidatus Coprovicinus</taxon>
    </lineage>
</organism>
<comment type="function">
    <text evidence="7">Catalyzes the isomerization of citrate to isocitrate via cis-aconitate.</text>
</comment>
<dbReference type="GO" id="GO:0051539">
    <property type="term" value="F:4 iron, 4 sulfur cluster binding"/>
    <property type="evidence" value="ECO:0007669"/>
    <property type="project" value="UniProtKB-KW"/>
</dbReference>
<dbReference type="Gene3D" id="3.20.19.10">
    <property type="entry name" value="Aconitase, domain 4"/>
    <property type="match status" value="1"/>
</dbReference>
<feature type="domain" description="Aconitase/3-isopropylmalate dehydratase large subunit alpha/beta/alpha" evidence="8">
    <location>
        <begin position="68"/>
        <end position="561"/>
    </location>
</feature>
<comment type="similarity">
    <text evidence="2 7">Belongs to the aconitase/IPM isomerase family.</text>
</comment>
<evidence type="ECO:0000256" key="2">
    <source>
        <dbReference type="ARBA" id="ARBA00007185"/>
    </source>
</evidence>
<dbReference type="EMBL" id="DVMQ01000007">
    <property type="protein sequence ID" value="HIU23741.1"/>
    <property type="molecule type" value="Genomic_DNA"/>
</dbReference>
<dbReference type="EC" id="4.2.1.3" evidence="7"/>
<dbReference type="Gene3D" id="3.30.499.10">
    <property type="entry name" value="Aconitase, domain 3"/>
    <property type="match status" value="2"/>
</dbReference>
<evidence type="ECO:0000259" key="9">
    <source>
        <dbReference type="Pfam" id="PF00694"/>
    </source>
</evidence>
<dbReference type="NCBIfam" id="TIGR01341">
    <property type="entry name" value="aconitase_1"/>
    <property type="match status" value="1"/>
</dbReference>
<dbReference type="PRINTS" id="PR00415">
    <property type="entry name" value="ACONITASE"/>
</dbReference>